<keyword evidence="2" id="KW-1185">Reference proteome</keyword>
<reference evidence="1" key="1">
    <citation type="journal article" date="2019" name="bioRxiv">
        <title>The Genome of the Zebra Mussel, Dreissena polymorpha: A Resource for Invasive Species Research.</title>
        <authorList>
            <person name="McCartney M.A."/>
            <person name="Auch B."/>
            <person name="Kono T."/>
            <person name="Mallez S."/>
            <person name="Zhang Y."/>
            <person name="Obille A."/>
            <person name="Becker A."/>
            <person name="Abrahante J.E."/>
            <person name="Garbe J."/>
            <person name="Badalamenti J.P."/>
            <person name="Herman A."/>
            <person name="Mangelson H."/>
            <person name="Liachko I."/>
            <person name="Sullivan S."/>
            <person name="Sone E.D."/>
            <person name="Koren S."/>
            <person name="Silverstein K.A.T."/>
            <person name="Beckman K.B."/>
            <person name="Gohl D.M."/>
        </authorList>
    </citation>
    <scope>NUCLEOTIDE SEQUENCE</scope>
    <source>
        <strain evidence="1">Duluth1</strain>
        <tissue evidence="1">Whole animal</tissue>
    </source>
</reference>
<protein>
    <submittedName>
        <fullName evidence="1">Uncharacterized protein</fullName>
    </submittedName>
</protein>
<sequence>MDDIDFRSVIEYMKLVKIYREHPKDKCVKMILREYASDETRLDQLRCEYFEHLKQVNDDFPFDHDIELKRRVFTRSGEPVATRLAKDIFNIIAVTESGDFSLLREMLSTGKHGDGNKPLSRILLLLKNVSVRRNFQY</sequence>
<name>A0A9D4EXC8_DREPO</name>
<reference evidence="1" key="2">
    <citation type="submission" date="2020-11" db="EMBL/GenBank/DDBJ databases">
        <authorList>
            <person name="McCartney M.A."/>
            <person name="Auch B."/>
            <person name="Kono T."/>
            <person name="Mallez S."/>
            <person name="Becker A."/>
            <person name="Gohl D.M."/>
            <person name="Silverstein K.A.T."/>
            <person name="Koren S."/>
            <person name="Bechman K.B."/>
            <person name="Herman A."/>
            <person name="Abrahante J.E."/>
            <person name="Garbe J."/>
        </authorList>
    </citation>
    <scope>NUCLEOTIDE SEQUENCE</scope>
    <source>
        <strain evidence="1">Duluth1</strain>
        <tissue evidence="1">Whole animal</tissue>
    </source>
</reference>
<proteinExistence type="predicted"/>
<comment type="caution">
    <text evidence="1">The sequence shown here is derived from an EMBL/GenBank/DDBJ whole genome shotgun (WGS) entry which is preliminary data.</text>
</comment>
<dbReference type="EMBL" id="JAIWYP010000008">
    <property type="protein sequence ID" value="KAH3786131.1"/>
    <property type="molecule type" value="Genomic_DNA"/>
</dbReference>
<accession>A0A9D4EXC8</accession>
<evidence type="ECO:0000313" key="1">
    <source>
        <dbReference type="EMBL" id="KAH3786131.1"/>
    </source>
</evidence>
<dbReference type="Proteomes" id="UP000828390">
    <property type="component" value="Unassembled WGS sequence"/>
</dbReference>
<organism evidence="1 2">
    <name type="scientific">Dreissena polymorpha</name>
    <name type="common">Zebra mussel</name>
    <name type="synonym">Mytilus polymorpha</name>
    <dbReference type="NCBI Taxonomy" id="45954"/>
    <lineage>
        <taxon>Eukaryota</taxon>
        <taxon>Metazoa</taxon>
        <taxon>Spiralia</taxon>
        <taxon>Lophotrochozoa</taxon>
        <taxon>Mollusca</taxon>
        <taxon>Bivalvia</taxon>
        <taxon>Autobranchia</taxon>
        <taxon>Heteroconchia</taxon>
        <taxon>Euheterodonta</taxon>
        <taxon>Imparidentia</taxon>
        <taxon>Neoheterodontei</taxon>
        <taxon>Myida</taxon>
        <taxon>Dreissenoidea</taxon>
        <taxon>Dreissenidae</taxon>
        <taxon>Dreissena</taxon>
    </lineage>
</organism>
<dbReference type="AlphaFoldDB" id="A0A9D4EXC8"/>
<evidence type="ECO:0000313" key="2">
    <source>
        <dbReference type="Proteomes" id="UP000828390"/>
    </source>
</evidence>
<gene>
    <name evidence="1" type="ORF">DPMN_164234</name>
</gene>